<dbReference type="SUPFAM" id="SSF46942">
    <property type="entry name" value="Elongation factor TFIIS domain 2"/>
    <property type="match status" value="1"/>
</dbReference>
<name>W6MT61_9ASCO</name>
<dbReference type="RefSeq" id="XP_022460387.1">
    <property type="nucleotide sequence ID" value="XM_022601108.1"/>
</dbReference>
<evidence type="ECO:0000256" key="1">
    <source>
        <dbReference type="SAM" id="MobiDB-lite"/>
    </source>
</evidence>
<dbReference type="GO" id="GO:0006351">
    <property type="term" value="P:DNA-templated transcription"/>
    <property type="evidence" value="ECO:0007669"/>
    <property type="project" value="InterPro"/>
</dbReference>
<dbReference type="InterPro" id="IPR036575">
    <property type="entry name" value="TFIIS_cen_dom_sf"/>
</dbReference>
<gene>
    <name evidence="3" type="ORF">KUCA_T00004379001</name>
</gene>
<keyword evidence="4" id="KW-1185">Reference proteome</keyword>
<dbReference type="Pfam" id="PF07500">
    <property type="entry name" value="TFIIS_M"/>
    <property type="match status" value="1"/>
</dbReference>
<dbReference type="HOGENOM" id="CLU_130520_0_0_1"/>
<reference evidence="3" key="2">
    <citation type="submission" date="2014-02" db="EMBL/GenBank/DDBJ databases">
        <title>Complete DNA sequence of /Kuraishia capsulata/ illustrates novel genomic features among budding yeasts (/Saccharomycotina/).</title>
        <authorList>
            <person name="Morales L."/>
            <person name="Noel B."/>
            <person name="Porcel B."/>
            <person name="Marcet-Houben M."/>
            <person name="Hullo M-F."/>
            <person name="Sacerdot C."/>
            <person name="Tekaia F."/>
            <person name="Leh-Louis V."/>
            <person name="Despons L."/>
            <person name="Khanna V."/>
            <person name="Aury J-M."/>
            <person name="Barbe V."/>
            <person name="Couloux A."/>
            <person name="Labadie K."/>
            <person name="Pelletier E."/>
            <person name="Souciet J-L."/>
            <person name="Boekhout T."/>
            <person name="Gabaldon T."/>
            <person name="Wincker P."/>
            <person name="Dujon B."/>
        </authorList>
    </citation>
    <scope>NUCLEOTIDE SEQUENCE</scope>
    <source>
        <strain evidence="3">CBS 1993</strain>
    </source>
</reference>
<feature type="region of interest" description="Disordered" evidence="1">
    <location>
        <begin position="13"/>
        <end position="33"/>
    </location>
</feature>
<dbReference type="OrthoDB" id="44867at2759"/>
<sequence>MLYNPNRAMVNLRDRAKRYHSKKETPSEGPADNVADVWNTTRKACVAKITEILENAALAKSYEGALYQKNHNSLEQYRTSFRKDVIALRNSKTGFREAIKNKEITPEQFALLKPEELFSKEQKLENEKLKDQELQAAISTETKALPKNINALKDSVVSEKWGISTSAAAIDDFEEE</sequence>
<dbReference type="InterPro" id="IPR003618">
    <property type="entry name" value="TFIIS_cen_dom"/>
</dbReference>
<protein>
    <recommendedName>
        <fullName evidence="2">TFIIS central domain-containing protein</fullName>
    </recommendedName>
</protein>
<dbReference type="AlphaFoldDB" id="W6MT61"/>
<dbReference type="Proteomes" id="UP000019384">
    <property type="component" value="Unassembled WGS sequence"/>
</dbReference>
<evidence type="ECO:0000259" key="2">
    <source>
        <dbReference type="PROSITE" id="PS51321"/>
    </source>
</evidence>
<organism evidence="3 4">
    <name type="scientific">Kuraishia capsulata CBS 1993</name>
    <dbReference type="NCBI Taxonomy" id="1382522"/>
    <lineage>
        <taxon>Eukaryota</taxon>
        <taxon>Fungi</taxon>
        <taxon>Dikarya</taxon>
        <taxon>Ascomycota</taxon>
        <taxon>Saccharomycotina</taxon>
        <taxon>Pichiomycetes</taxon>
        <taxon>Pichiales</taxon>
        <taxon>Pichiaceae</taxon>
        <taxon>Kuraishia</taxon>
    </lineage>
</organism>
<dbReference type="Gene3D" id="1.10.472.30">
    <property type="entry name" value="Transcription elongation factor S-II, central domain"/>
    <property type="match status" value="1"/>
</dbReference>
<dbReference type="GeneID" id="34521775"/>
<evidence type="ECO:0000313" key="4">
    <source>
        <dbReference type="Proteomes" id="UP000019384"/>
    </source>
</evidence>
<reference evidence="3" key="1">
    <citation type="submission" date="2013-12" db="EMBL/GenBank/DDBJ databases">
        <authorList>
            <person name="Genoscope - CEA"/>
        </authorList>
    </citation>
    <scope>NUCLEOTIDE SEQUENCE</scope>
    <source>
        <strain evidence="3">CBS 1993</strain>
    </source>
</reference>
<evidence type="ECO:0000313" key="3">
    <source>
        <dbReference type="EMBL" id="CDK28397.1"/>
    </source>
</evidence>
<feature type="domain" description="TFIIS central" evidence="2">
    <location>
        <begin position="37"/>
        <end position="145"/>
    </location>
</feature>
<dbReference type="PROSITE" id="PS51321">
    <property type="entry name" value="TFIIS_CENTRAL"/>
    <property type="match status" value="1"/>
</dbReference>
<accession>W6MT61</accession>
<dbReference type="EMBL" id="HG793129">
    <property type="protein sequence ID" value="CDK28397.1"/>
    <property type="molecule type" value="Genomic_DNA"/>
</dbReference>
<proteinExistence type="predicted"/>